<reference evidence="4" key="1">
    <citation type="journal article" date="2020" name="Stud. Mycol.">
        <title>101 Dothideomycetes genomes: a test case for predicting lifestyles and emergence of pathogens.</title>
        <authorList>
            <person name="Haridas S."/>
            <person name="Albert R."/>
            <person name="Binder M."/>
            <person name="Bloem J."/>
            <person name="Labutti K."/>
            <person name="Salamov A."/>
            <person name="Andreopoulos B."/>
            <person name="Baker S."/>
            <person name="Barry K."/>
            <person name="Bills G."/>
            <person name="Bluhm B."/>
            <person name="Cannon C."/>
            <person name="Castanera R."/>
            <person name="Culley D."/>
            <person name="Daum C."/>
            <person name="Ezra D."/>
            <person name="Gonzalez J."/>
            <person name="Henrissat B."/>
            <person name="Kuo A."/>
            <person name="Liang C."/>
            <person name="Lipzen A."/>
            <person name="Lutzoni F."/>
            <person name="Magnuson J."/>
            <person name="Mondo S."/>
            <person name="Nolan M."/>
            <person name="Ohm R."/>
            <person name="Pangilinan J."/>
            <person name="Park H.-J."/>
            <person name="Ramirez L."/>
            <person name="Alfaro M."/>
            <person name="Sun H."/>
            <person name="Tritt A."/>
            <person name="Yoshinaga Y."/>
            <person name="Zwiers L.-H."/>
            <person name="Turgeon B."/>
            <person name="Goodwin S."/>
            <person name="Spatafora J."/>
            <person name="Crous P."/>
            <person name="Grigoriev I."/>
        </authorList>
    </citation>
    <scope>NUCLEOTIDE SEQUENCE</scope>
    <source>
        <strain evidence="4">HMLAC05119</strain>
    </source>
</reference>
<keyword evidence="2" id="KW-0539">Nucleus</keyword>
<sequence length="469" mass="52461">MKQHKKPRVDRDAGEDAEGNIDPFLSPATVSSWPFDPFANDPDYLASQEALRSLLFTTARSAAPTRVGTPIDGEEPTGEVNIKQVLSKGRRVQYLKNYTSQVAPWLDMFDSKRAFGIQLPALAKESPPLLYSILAIGARQQERKEKTQISFDSLELYQEAIRLLTPLLSARDTHVIAACVILCCLEMFSASAQNWRHHLEGCAAVFEAFGVNGFSGNVLQAVFWCYARMDVCGAFISDGAEGTLLKPSQWLPPHVLERDAGSCFRSFSSPDMYANYAVYLSAKTCELVSERNKYLELGIENGCNTEQFNRRWDEIWEQLSDWASGRPEELMPVATANTLPFPHILFAHWAAISSNQLYHTSSVLLLTARSKGRATPATVPTDSQIWHVKRICGISISNPHEGCLNNAIQPLWIAGRLLSHISEQALVVKTIQSIEALTGWTSTWRIRDLEHVWGYKFPINFELIVPSTQ</sequence>
<evidence type="ECO:0000256" key="2">
    <source>
        <dbReference type="ARBA" id="ARBA00023242"/>
    </source>
</evidence>
<proteinExistence type="predicted"/>
<keyword evidence="5" id="KW-1185">Reference proteome</keyword>
<dbReference type="PANTHER" id="PTHR37534:SF24">
    <property type="entry name" value="MISCELLANEOUS ZN(II)2CYS6 TRANSCRIPTION FACTOR (EUROFUNG)-RELATED"/>
    <property type="match status" value="1"/>
</dbReference>
<gene>
    <name evidence="4" type="ORF">BDU57DRAFT_238424</name>
</gene>
<organism evidence="4 5">
    <name type="scientific">Ampelomyces quisqualis</name>
    <name type="common">Powdery mildew agent</name>
    <dbReference type="NCBI Taxonomy" id="50730"/>
    <lineage>
        <taxon>Eukaryota</taxon>
        <taxon>Fungi</taxon>
        <taxon>Dikarya</taxon>
        <taxon>Ascomycota</taxon>
        <taxon>Pezizomycotina</taxon>
        <taxon>Dothideomycetes</taxon>
        <taxon>Pleosporomycetidae</taxon>
        <taxon>Pleosporales</taxon>
        <taxon>Pleosporineae</taxon>
        <taxon>Phaeosphaeriaceae</taxon>
        <taxon>Ampelomyces</taxon>
    </lineage>
</organism>
<dbReference type="GO" id="GO:0005634">
    <property type="term" value="C:nucleus"/>
    <property type="evidence" value="ECO:0007669"/>
    <property type="project" value="UniProtKB-SubCell"/>
</dbReference>
<dbReference type="Pfam" id="PF11951">
    <property type="entry name" value="Fungal_trans_2"/>
    <property type="match status" value="1"/>
</dbReference>
<dbReference type="OrthoDB" id="415590at2759"/>
<dbReference type="Proteomes" id="UP000800096">
    <property type="component" value="Unassembled WGS sequence"/>
</dbReference>
<feature type="region of interest" description="Disordered" evidence="3">
    <location>
        <begin position="1"/>
        <end position="25"/>
    </location>
</feature>
<dbReference type="CDD" id="cd12148">
    <property type="entry name" value="fungal_TF_MHR"/>
    <property type="match status" value="1"/>
</dbReference>
<dbReference type="GO" id="GO:0003700">
    <property type="term" value="F:DNA-binding transcription factor activity"/>
    <property type="evidence" value="ECO:0007669"/>
    <property type="project" value="TreeGrafter"/>
</dbReference>
<protein>
    <submittedName>
        <fullName evidence="4">Fungal-specific transcription factor domain-containing protein</fullName>
    </submittedName>
</protein>
<evidence type="ECO:0000256" key="3">
    <source>
        <dbReference type="SAM" id="MobiDB-lite"/>
    </source>
</evidence>
<evidence type="ECO:0000313" key="5">
    <source>
        <dbReference type="Proteomes" id="UP000800096"/>
    </source>
</evidence>
<comment type="subcellular location">
    <subcellularLocation>
        <location evidence="1">Nucleus</location>
    </subcellularLocation>
</comment>
<evidence type="ECO:0000256" key="1">
    <source>
        <dbReference type="ARBA" id="ARBA00004123"/>
    </source>
</evidence>
<evidence type="ECO:0000313" key="4">
    <source>
        <dbReference type="EMBL" id="KAF1916613.1"/>
    </source>
</evidence>
<dbReference type="AlphaFoldDB" id="A0A6A5QMF2"/>
<dbReference type="GO" id="GO:0045944">
    <property type="term" value="P:positive regulation of transcription by RNA polymerase II"/>
    <property type="evidence" value="ECO:0007669"/>
    <property type="project" value="TreeGrafter"/>
</dbReference>
<dbReference type="PANTHER" id="PTHR37534">
    <property type="entry name" value="TRANSCRIPTIONAL ACTIVATOR PROTEIN UGA3"/>
    <property type="match status" value="1"/>
</dbReference>
<accession>A0A6A5QMF2</accession>
<dbReference type="InterPro" id="IPR021858">
    <property type="entry name" value="Fun_TF"/>
</dbReference>
<dbReference type="GO" id="GO:0000976">
    <property type="term" value="F:transcription cis-regulatory region binding"/>
    <property type="evidence" value="ECO:0007669"/>
    <property type="project" value="TreeGrafter"/>
</dbReference>
<name>A0A6A5QMF2_AMPQU</name>
<dbReference type="EMBL" id="ML979135">
    <property type="protein sequence ID" value="KAF1916613.1"/>
    <property type="molecule type" value="Genomic_DNA"/>
</dbReference>